<evidence type="ECO:0000313" key="2">
    <source>
        <dbReference type="Proteomes" id="UP001324427"/>
    </source>
</evidence>
<comment type="caution">
    <text evidence="1">The sequence shown here is derived from an EMBL/GenBank/DDBJ whole genome shotgun (WGS) entry which is preliminary data.</text>
</comment>
<accession>A0AAV9JTV1</accession>
<sequence length="217" mass="23987">MAATDAVQARLHACISAFLREEWSASRTSHVNQAASAAAHLALGQSEDFAVSGPSTSLTSRQSSVIASTSLQSPRPTAGTEVRTVRYKAQLEEVQQPAITRTCRQLRRETLSMYYSLNHFKTFINELRSFKPEGAAVNKWLVAMGKDNSKHILHLTVYLEDDDGRVRDRDIKKIMSSNGLRLVKGVAKSQVLDFVEACSSSENVGTMRAPGGYWSFY</sequence>
<name>A0AAV9JTV1_9PEZI</name>
<proteinExistence type="predicted"/>
<dbReference type="EMBL" id="JAVFHQ010000006">
    <property type="protein sequence ID" value="KAK4548934.1"/>
    <property type="molecule type" value="Genomic_DNA"/>
</dbReference>
<organism evidence="1 2">
    <name type="scientific">Oleoguttula mirabilis</name>
    <dbReference type="NCBI Taxonomy" id="1507867"/>
    <lineage>
        <taxon>Eukaryota</taxon>
        <taxon>Fungi</taxon>
        <taxon>Dikarya</taxon>
        <taxon>Ascomycota</taxon>
        <taxon>Pezizomycotina</taxon>
        <taxon>Dothideomycetes</taxon>
        <taxon>Dothideomycetidae</taxon>
        <taxon>Mycosphaerellales</taxon>
        <taxon>Teratosphaeriaceae</taxon>
        <taxon>Oleoguttula</taxon>
    </lineage>
</organism>
<reference evidence="1 2" key="1">
    <citation type="submission" date="2021-11" db="EMBL/GenBank/DDBJ databases">
        <title>Black yeast isolated from Biological Soil Crust.</title>
        <authorList>
            <person name="Kurbessoian T."/>
        </authorList>
    </citation>
    <scope>NUCLEOTIDE SEQUENCE [LARGE SCALE GENOMIC DNA]</scope>
    <source>
        <strain evidence="1 2">CCFEE 5522</strain>
    </source>
</reference>
<protein>
    <submittedName>
        <fullName evidence="1">Uncharacterized protein</fullName>
    </submittedName>
</protein>
<dbReference type="AlphaFoldDB" id="A0AAV9JTV1"/>
<keyword evidence="2" id="KW-1185">Reference proteome</keyword>
<dbReference type="Proteomes" id="UP001324427">
    <property type="component" value="Unassembled WGS sequence"/>
</dbReference>
<evidence type="ECO:0000313" key="1">
    <source>
        <dbReference type="EMBL" id="KAK4548934.1"/>
    </source>
</evidence>
<gene>
    <name evidence="1" type="ORF">LTR36_008707</name>
</gene>